<name>L9UBP9_9GAMM</name>
<dbReference type="InterPro" id="IPR027477">
    <property type="entry name" value="Succ_DH/fumarate_Rdtase_cat_sf"/>
</dbReference>
<dbReference type="GO" id="GO:0022900">
    <property type="term" value="P:electron transport chain"/>
    <property type="evidence" value="ECO:0007669"/>
    <property type="project" value="UniProtKB-UniRule"/>
</dbReference>
<comment type="subcellular location">
    <subcellularLocation>
        <location evidence="2 21">Cell inner membrane</location>
        <topology evidence="2 21">Peripheral membrane protein</topology>
        <orientation evidence="2 21">Cytoplasmic side</orientation>
    </subcellularLocation>
</comment>
<evidence type="ECO:0000256" key="7">
    <source>
        <dbReference type="ARBA" id="ARBA00022448"/>
    </source>
</evidence>
<dbReference type="GO" id="GO:0009061">
    <property type="term" value="P:anaerobic respiration"/>
    <property type="evidence" value="ECO:0007669"/>
    <property type="project" value="TreeGrafter"/>
</dbReference>
<evidence type="ECO:0000256" key="3">
    <source>
        <dbReference type="ARBA" id="ARBA00004894"/>
    </source>
</evidence>
<evidence type="ECO:0000256" key="11">
    <source>
        <dbReference type="ARBA" id="ARBA00022827"/>
    </source>
</evidence>
<feature type="binding site" evidence="18">
    <location>
        <position position="400"/>
    </location>
    <ligand>
        <name>substrate</name>
    </ligand>
</feature>
<proteinExistence type="inferred from homology"/>
<keyword evidence="8" id="KW-1003">Cell membrane</keyword>
<feature type="binding site" evidence="18">
    <location>
        <position position="289"/>
    </location>
    <ligand>
        <name>substrate</name>
    </ligand>
</feature>
<sequence>MVCGPSPPTISSPLACAWVSKLSSSWAFSCTWCGAFKFCGELDYMSNLRSLTFDAIIIGGGGSGLRAALELAKSGKKTAVLSKVFPTRSHTVSAQGGITCAIASDDPNDDWRWHMYDTVKGGDYIADQDAAEYMCSEGPKAVFELEHMGLPFSRLDNGRIYQRPFGGQSKNFGEGGQAARTCAAADRTGHALLHTLYQNNLKNNTVFLNEWYAVDLVKNASGDVVGCIAMCIETGEVVHIKSKATVLATGGAGRIYASTTNALINTGDGIGMALRAGFPMQDMEMWQFHPTGIYGAGTLVTEGCRGEGGYLINKDGERFMERYAPNAKDLAGRDVVARSMVMEILEGRGCGEKGDHVFLKLDHLGEEVLGKRLPGIVELSKTFAHIDPAKDPIPVVPTCHYMMGGIPTNIHGQAITMDESGNDHIVNGLFACGEAACVSVHGANRLGGNSLLDLVVFGRAAGMFIEGALNEGIEYLDASESDIESAMKRITRWNESEGGESIPELKAELQEIMQTSFGVFREEKNMLEGVDKLALLRERIANAYLPDKSNAFNTARVEALELDNLMEVAEATAIAALERKESRGAHSRYDYPDRDDVNWLKHSLFFPATKELKKRDVNFKPKTVDTFEPKVRTY</sequence>
<evidence type="ECO:0000256" key="5">
    <source>
        <dbReference type="ARBA" id="ARBA00012792"/>
    </source>
</evidence>
<evidence type="ECO:0000256" key="16">
    <source>
        <dbReference type="NCBIfam" id="TIGR01816"/>
    </source>
</evidence>
<feature type="active site" description="Proton acceptor" evidence="17">
    <location>
        <position position="333"/>
    </location>
</feature>
<keyword evidence="14 21" id="KW-0472">Membrane</keyword>
<comment type="similarity">
    <text evidence="4 21">Belongs to the FAD-dependent oxidoreductase 2 family. FRD/SDH subfamily.</text>
</comment>
<dbReference type="FunFam" id="1.20.58.100:FF:000001">
    <property type="entry name" value="Succinate dehydrogenase flavoprotein subunit (SdhA)"/>
    <property type="match status" value="1"/>
</dbReference>
<dbReference type="Gene3D" id="1.20.58.100">
    <property type="entry name" value="Fumarate reductase/succinate dehydrogenase flavoprotein-like, C-terminal domain"/>
    <property type="match status" value="1"/>
</dbReference>
<evidence type="ECO:0000256" key="9">
    <source>
        <dbReference type="ARBA" id="ARBA00022519"/>
    </source>
</evidence>
<dbReference type="Gene3D" id="4.10.80.40">
    <property type="entry name" value="succinate dehydrogenase protein domain"/>
    <property type="match status" value="1"/>
</dbReference>
<dbReference type="PANTHER" id="PTHR11632">
    <property type="entry name" value="SUCCINATE DEHYDROGENASE 2 FLAVOPROTEIN SUBUNIT"/>
    <property type="match status" value="1"/>
</dbReference>
<comment type="function">
    <text evidence="1">Two distinct, membrane-bound, FAD-containing enzymes are responsible for the catalysis of fumarate and succinate interconversion; the fumarate reductase is used in anaerobic growth, and the succinate dehydrogenase is used in aerobic growth.</text>
</comment>
<feature type="domain" description="FAD-dependent oxidoreductase 2 FAD-binding" evidence="22">
    <location>
        <begin position="54"/>
        <end position="451"/>
    </location>
</feature>
<organism evidence="24 25">
    <name type="scientific">Vreelandella titanicae BH1</name>
    <dbReference type="NCBI Taxonomy" id="1204738"/>
    <lineage>
        <taxon>Bacteria</taxon>
        <taxon>Pseudomonadati</taxon>
        <taxon>Pseudomonadota</taxon>
        <taxon>Gammaproteobacteria</taxon>
        <taxon>Oceanospirillales</taxon>
        <taxon>Halomonadaceae</taxon>
        <taxon>Vreelandella</taxon>
    </lineage>
</organism>
<dbReference type="EC" id="1.3.5.1" evidence="5 21"/>
<keyword evidence="13 21" id="KW-0560">Oxidoreductase</keyword>
<keyword evidence="21" id="KW-0816">Tricarboxylic acid cycle</keyword>
<evidence type="ECO:0000256" key="20">
    <source>
        <dbReference type="PIRSR" id="PIRSR611281-4"/>
    </source>
</evidence>
<dbReference type="GO" id="GO:0009055">
    <property type="term" value="F:electron transfer activity"/>
    <property type="evidence" value="ECO:0007669"/>
    <property type="project" value="TreeGrafter"/>
</dbReference>
<comment type="caution">
    <text evidence="24">The sequence shown here is derived from an EMBL/GenBank/DDBJ whole genome shotgun (WGS) entry which is preliminary data.</text>
</comment>
<feature type="binding site" evidence="19">
    <location>
        <position position="268"/>
    </location>
    <ligand>
        <name>FAD</name>
        <dbReference type="ChEBI" id="CHEBI:57692"/>
    </ligand>
</feature>
<dbReference type="NCBIfam" id="TIGR01816">
    <property type="entry name" value="sdhA_forward"/>
    <property type="match status" value="1"/>
</dbReference>
<dbReference type="PANTHER" id="PTHR11632:SF51">
    <property type="entry name" value="SUCCINATE DEHYDROGENASE [UBIQUINONE] FLAVOPROTEIN SUBUNIT, MITOCHONDRIAL"/>
    <property type="match status" value="1"/>
</dbReference>
<dbReference type="UniPathway" id="UPA00223">
    <property type="reaction ID" value="UER01005"/>
</dbReference>
<keyword evidence="7 21" id="KW-0813">Transport</keyword>
<feature type="binding site" evidence="19">
    <location>
        <begin position="59"/>
        <end position="64"/>
    </location>
    <ligand>
        <name>FAD</name>
        <dbReference type="ChEBI" id="CHEBI:57692"/>
    </ligand>
</feature>
<keyword evidence="11 19" id="KW-0274">FAD</keyword>
<dbReference type="Proteomes" id="UP000011651">
    <property type="component" value="Unassembled WGS sequence"/>
</dbReference>
<dbReference type="GO" id="GO:0006099">
    <property type="term" value="P:tricarboxylic acid cycle"/>
    <property type="evidence" value="ECO:0007669"/>
    <property type="project" value="UniProtKB-UniRule"/>
</dbReference>
<feature type="binding site" evidence="19">
    <location>
        <begin position="82"/>
        <end position="97"/>
    </location>
    <ligand>
        <name>FAD</name>
        <dbReference type="ChEBI" id="CHEBI:57692"/>
    </ligand>
</feature>
<feature type="binding site" evidence="18">
    <location>
        <position position="445"/>
    </location>
    <ligand>
        <name>substrate</name>
    </ligand>
</feature>
<dbReference type="FunFam" id="3.90.700.10:FF:000001">
    <property type="entry name" value="Mitochondrial succinate dehydrogenase flavoprotein subunit"/>
    <property type="match status" value="1"/>
</dbReference>
<evidence type="ECO:0000256" key="4">
    <source>
        <dbReference type="ARBA" id="ARBA00008040"/>
    </source>
</evidence>
<dbReference type="SUPFAM" id="SSF46977">
    <property type="entry name" value="Succinate dehydrogenase/fumarate reductase flavoprotein C-terminal domain"/>
    <property type="match status" value="1"/>
</dbReference>
<gene>
    <name evidence="24" type="ORF">HALTITAN_1656</name>
</gene>
<dbReference type="InterPro" id="IPR014006">
    <property type="entry name" value="Succ_Dhase_FrdA_Gneg"/>
</dbReference>
<evidence type="ECO:0000256" key="10">
    <source>
        <dbReference type="ARBA" id="ARBA00022630"/>
    </source>
</evidence>
<evidence type="ECO:0000256" key="14">
    <source>
        <dbReference type="ARBA" id="ARBA00023136"/>
    </source>
</evidence>
<evidence type="ECO:0000313" key="25">
    <source>
        <dbReference type="Proteomes" id="UP000011651"/>
    </source>
</evidence>
<evidence type="ECO:0000256" key="21">
    <source>
        <dbReference type="RuleBase" id="RU362051"/>
    </source>
</evidence>
<keyword evidence="10 19" id="KW-0285">Flavoprotein</keyword>
<dbReference type="InterPro" id="IPR037099">
    <property type="entry name" value="Fum_R/Succ_DH_flav-like_C_sf"/>
</dbReference>
<dbReference type="SUPFAM" id="SSF56425">
    <property type="entry name" value="Succinate dehydrogenase/fumarate reductase flavoprotein, catalytic domain"/>
    <property type="match status" value="1"/>
</dbReference>
<dbReference type="Gene3D" id="3.50.50.60">
    <property type="entry name" value="FAD/NAD(P)-binding domain"/>
    <property type="match status" value="1"/>
</dbReference>
<dbReference type="FunFam" id="4.10.80.40:FF:000001">
    <property type="entry name" value="Succinate dehydrogenase flavoprotein subunit"/>
    <property type="match status" value="1"/>
</dbReference>
<dbReference type="NCBIfam" id="TIGR01812">
    <property type="entry name" value="sdhA_frdA_Gneg"/>
    <property type="match status" value="1"/>
</dbReference>
<dbReference type="GO" id="GO:0050660">
    <property type="term" value="F:flavin adenine dinucleotide binding"/>
    <property type="evidence" value="ECO:0007669"/>
    <property type="project" value="UniProtKB-UniRule"/>
</dbReference>
<evidence type="ECO:0000256" key="19">
    <source>
        <dbReference type="PIRSR" id="PIRSR611281-3"/>
    </source>
</evidence>
<dbReference type="EMBL" id="AOPO01000005">
    <property type="protein sequence ID" value="ELY21643.1"/>
    <property type="molecule type" value="Genomic_DNA"/>
</dbReference>
<evidence type="ECO:0000256" key="6">
    <source>
        <dbReference type="ARBA" id="ARBA00019965"/>
    </source>
</evidence>
<comment type="catalytic activity">
    <reaction evidence="15 21">
        <text>a quinone + succinate = fumarate + a quinol</text>
        <dbReference type="Rhea" id="RHEA:40523"/>
        <dbReference type="ChEBI" id="CHEBI:24646"/>
        <dbReference type="ChEBI" id="CHEBI:29806"/>
        <dbReference type="ChEBI" id="CHEBI:30031"/>
        <dbReference type="ChEBI" id="CHEBI:132124"/>
        <dbReference type="EC" id="1.3.5.1"/>
    </reaction>
</comment>
<evidence type="ECO:0000256" key="15">
    <source>
        <dbReference type="ARBA" id="ARBA00049220"/>
    </source>
</evidence>
<dbReference type="GO" id="GO:0008177">
    <property type="term" value="F:succinate dehydrogenase (quinone) activity"/>
    <property type="evidence" value="ECO:0007669"/>
    <property type="project" value="UniProtKB-EC"/>
</dbReference>
<evidence type="ECO:0000259" key="23">
    <source>
        <dbReference type="Pfam" id="PF02910"/>
    </source>
</evidence>
<dbReference type="PIRSF" id="PIRSF000171">
    <property type="entry name" value="SDHA_APRA_LASPO"/>
    <property type="match status" value="1"/>
</dbReference>
<dbReference type="SUPFAM" id="SSF51905">
    <property type="entry name" value="FAD/NAD(P)-binding domain"/>
    <property type="match status" value="1"/>
</dbReference>
<feature type="binding site" evidence="19">
    <location>
        <begin position="450"/>
        <end position="451"/>
    </location>
    <ligand>
        <name>FAD</name>
        <dbReference type="ChEBI" id="CHEBI:57692"/>
    </ligand>
</feature>
<feature type="modified residue" description="Tele-8alpha-FAD histidine" evidence="20">
    <location>
        <position position="90"/>
    </location>
</feature>
<dbReference type="Gene3D" id="3.90.700.10">
    <property type="entry name" value="Succinate dehydrogenase/fumarate reductase flavoprotein, catalytic domain"/>
    <property type="match status" value="1"/>
</dbReference>
<evidence type="ECO:0000259" key="22">
    <source>
        <dbReference type="Pfam" id="PF00890"/>
    </source>
</evidence>
<feature type="binding site" evidence="19">
    <location>
        <position position="434"/>
    </location>
    <ligand>
        <name>FAD</name>
        <dbReference type="ChEBI" id="CHEBI:57692"/>
    </ligand>
</feature>
<dbReference type="InterPro" id="IPR036188">
    <property type="entry name" value="FAD/NAD-bd_sf"/>
</dbReference>
<dbReference type="InterPro" id="IPR015939">
    <property type="entry name" value="Fum_Rdtase/Succ_DH_flav-like_C"/>
</dbReference>
<evidence type="ECO:0000256" key="1">
    <source>
        <dbReference type="ARBA" id="ARBA00002054"/>
    </source>
</evidence>
<evidence type="ECO:0000256" key="17">
    <source>
        <dbReference type="PIRSR" id="PIRSR000171-1"/>
    </source>
</evidence>
<evidence type="ECO:0000256" key="18">
    <source>
        <dbReference type="PIRSR" id="PIRSR611281-2"/>
    </source>
</evidence>
<dbReference type="PROSITE" id="PS00504">
    <property type="entry name" value="FRD_SDH_FAD_BINDING"/>
    <property type="match status" value="1"/>
</dbReference>
<dbReference type="AlphaFoldDB" id="L9UBP9"/>
<dbReference type="InterPro" id="IPR011281">
    <property type="entry name" value="Succ_DH_flav_su_fwd"/>
</dbReference>
<evidence type="ECO:0000256" key="13">
    <source>
        <dbReference type="ARBA" id="ARBA00023002"/>
    </source>
</evidence>
<dbReference type="PATRIC" id="fig|1204738.3.peg.2479"/>
<feature type="domain" description="Fumarate reductase/succinate dehydrogenase flavoprotein-like C-terminal" evidence="23">
    <location>
        <begin position="507"/>
        <end position="634"/>
    </location>
</feature>
<dbReference type="InterPro" id="IPR003953">
    <property type="entry name" value="FAD-dep_OxRdtase_2_FAD-bd"/>
</dbReference>
<dbReference type="Pfam" id="PF02910">
    <property type="entry name" value="Succ_DH_flav_C"/>
    <property type="match status" value="1"/>
</dbReference>
<accession>L9UBP9</accession>
<dbReference type="InterPro" id="IPR003952">
    <property type="entry name" value="FRD_SDH_FAD_BS"/>
</dbReference>
<comment type="cofactor">
    <cofactor evidence="19">
        <name>FAD</name>
        <dbReference type="ChEBI" id="CHEBI:57692"/>
    </cofactor>
    <text evidence="19">Flavinylated by SdhE, about 5% flavinylation occurs in the absence of SdhE.</text>
</comment>
<reference evidence="24 25" key="1">
    <citation type="journal article" date="2013" name="Genome Announc.">
        <title>Draft Genome of the Marine Gammaproteobacterium Halomonas titanicae.</title>
        <authorList>
            <person name="Sanchez-Porro C."/>
            <person name="de la Haba R.R."/>
            <person name="Cruz-Hernandez N."/>
            <person name="Gonzalez J.M."/>
            <person name="Reyes-Guirao C."/>
            <person name="Navarro-Sampedro L."/>
            <person name="Carballo M."/>
            <person name="Ventosa A."/>
        </authorList>
    </citation>
    <scope>NUCLEOTIDE SEQUENCE [LARGE SCALE GENOMIC DNA]</scope>
    <source>
        <strain evidence="24 25">BH1</strain>
    </source>
</reference>
<keyword evidence="9 21" id="KW-0997">Cell inner membrane</keyword>
<dbReference type="GO" id="GO:0005886">
    <property type="term" value="C:plasma membrane"/>
    <property type="evidence" value="ECO:0007669"/>
    <property type="project" value="UniProtKB-SubCell"/>
</dbReference>
<evidence type="ECO:0000256" key="2">
    <source>
        <dbReference type="ARBA" id="ARBA00004515"/>
    </source>
</evidence>
<evidence type="ECO:0000256" key="12">
    <source>
        <dbReference type="ARBA" id="ARBA00022982"/>
    </source>
</evidence>
<keyword evidence="12 21" id="KW-0249">Electron transport</keyword>
<protein>
    <recommendedName>
        <fullName evidence="6 16">Succinate dehydrogenase flavoprotein subunit</fullName>
        <ecNumber evidence="5 21">1.3.5.1</ecNumber>
    </recommendedName>
</protein>
<dbReference type="Pfam" id="PF00890">
    <property type="entry name" value="FAD_binding_2"/>
    <property type="match status" value="1"/>
</dbReference>
<evidence type="ECO:0000256" key="8">
    <source>
        <dbReference type="ARBA" id="ARBA00022475"/>
    </source>
</evidence>
<evidence type="ECO:0000313" key="24">
    <source>
        <dbReference type="EMBL" id="ELY21643.1"/>
    </source>
</evidence>
<comment type="pathway">
    <text evidence="3 21">Carbohydrate metabolism; tricarboxylic acid cycle; fumarate from succinate (bacterial route): step 1/1.</text>
</comment>
<feature type="binding site" evidence="18">
    <location>
        <position position="301"/>
    </location>
    <ligand>
        <name>substrate</name>
    </ligand>
</feature>
<dbReference type="InterPro" id="IPR030664">
    <property type="entry name" value="SdhA/FrdA/AprA"/>
</dbReference>